<dbReference type="EnsemblMetazoa" id="HelroT178200">
    <property type="protein sequence ID" value="HelroP178200"/>
    <property type="gene ID" value="HelroG178200"/>
</dbReference>
<evidence type="ECO:0000313" key="2">
    <source>
        <dbReference type="EMBL" id="ESN97409.1"/>
    </source>
</evidence>
<evidence type="ECO:0000256" key="1">
    <source>
        <dbReference type="SAM" id="MobiDB-lite"/>
    </source>
</evidence>
<reference evidence="4" key="1">
    <citation type="submission" date="2012-12" db="EMBL/GenBank/DDBJ databases">
        <authorList>
            <person name="Hellsten U."/>
            <person name="Grimwood J."/>
            <person name="Chapman J.A."/>
            <person name="Shapiro H."/>
            <person name="Aerts A."/>
            <person name="Otillar R.P."/>
            <person name="Terry A.Y."/>
            <person name="Boore J.L."/>
            <person name="Simakov O."/>
            <person name="Marletaz F."/>
            <person name="Cho S.-J."/>
            <person name="Edsinger-Gonzales E."/>
            <person name="Havlak P."/>
            <person name="Kuo D.-H."/>
            <person name="Larsson T."/>
            <person name="Lv J."/>
            <person name="Arendt D."/>
            <person name="Savage R."/>
            <person name="Osoegawa K."/>
            <person name="de Jong P."/>
            <person name="Lindberg D.R."/>
            <person name="Seaver E.C."/>
            <person name="Weisblat D.A."/>
            <person name="Putnam N.H."/>
            <person name="Grigoriev I.V."/>
            <person name="Rokhsar D.S."/>
        </authorList>
    </citation>
    <scope>NUCLEOTIDE SEQUENCE</scope>
</reference>
<evidence type="ECO:0000313" key="3">
    <source>
        <dbReference type="EnsemblMetazoa" id="HelroP178200"/>
    </source>
</evidence>
<dbReference type="EMBL" id="KB097379">
    <property type="protein sequence ID" value="ESN97409.1"/>
    <property type="molecule type" value="Genomic_DNA"/>
</dbReference>
<dbReference type="EMBL" id="AMQM01006319">
    <property type="status" value="NOT_ANNOTATED_CDS"/>
    <property type="molecule type" value="Genomic_DNA"/>
</dbReference>
<feature type="region of interest" description="Disordered" evidence="1">
    <location>
        <begin position="1"/>
        <end position="32"/>
    </location>
</feature>
<feature type="compositionally biased region" description="Polar residues" evidence="1">
    <location>
        <begin position="1"/>
        <end position="12"/>
    </location>
</feature>
<name>T1FCX7_HELRO</name>
<organism evidence="3 4">
    <name type="scientific">Helobdella robusta</name>
    <name type="common">Californian leech</name>
    <dbReference type="NCBI Taxonomy" id="6412"/>
    <lineage>
        <taxon>Eukaryota</taxon>
        <taxon>Metazoa</taxon>
        <taxon>Spiralia</taxon>
        <taxon>Lophotrochozoa</taxon>
        <taxon>Annelida</taxon>
        <taxon>Clitellata</taxon>
        <taxon>Hirudinea</taxon>
        <taxon>Rhynchobdellida</taxon>
        <taxon>Glossiphoniidae</taxon>
        <taxon>Helobdella</taxon>
    </lineage>
</organism>
<sequence length="163" mass="17815">MHTPTTASFSTRQIRHQNTAKRNSFHQQNLEPRSSITSTPLLFSSIATATTTTSTSTLPAHLLGTNLSSAIPGIKLFDTTGLLIISHIKYAAPSWSVASTIYLHHILHRVINLVWSQKTGDGIILFYISNHSSFSPLGLTLSWLDLTTQSLKADLDTSNGTLE</sequence>
<dbReference type="RefSeq" id="XP_009024579.1">
    <property type="nucleotide sequence ID" value="XM_009026331.1"/>
</dbReference>
<dbReference type="InParanoid" id="T1FCX7"/>
<reference evidence="3" key="3">
    <citation type="submission" date="2015-06" db="UniProtKB">
        <authorList>
            <consortium name="EnsemblMetazoa"/>
        </authorList>
    </citation>
    <scope>IDENTIFICATION</scope>
</reference>
<dbReference type="CTD" id="20206676"/>
<dbReference type="HOGENOM" id="CLU_1628864_0_0_1"/>
<evidence type="ECO:0000313" key="4">
    <source>
        <dbReference type="Proteomes" id="UP000015101"/>
    </source>
</evidence>
<dbReference type="KEGG" id="hro:HELRODRAFT_178200"/>
<reference evidence="2 4" key="2">
    <citation type="journal article" date="2013" name="Nature">
        <title>Insights into bilaterian evolution from three spiralian genomes.</title>
        <authorList>
            <person name="Simakov O."/>
            <person name="Marletaz F."/>
            <person name="Cho S.J."/>
            <person name="Edsinger-Gonzales E."/>
            <person name="Havlak P."/>
            <person name="Hellsten U."/>
            <person name="Kuo D.H."/>
            <person name="Larsson T."/>
            <person name="Lv J."/>
            <person name="Arendt D."/>
            <person name="Savage R."/>
            <person name="Osoegawa K."/>
            <person name="de Jong P."/>
            <person name="Grimwood J."/>
            <person name="Chapman J.A."/>
            <person name="Shapiro H."/>
            <person name="Aerts A."/>
            <person name="Otillar R.P."/>
            <person name="Terry A.Y."/>
            <person name="Boore J.L."/>
            <person name="Grigoriev I.V."/>
            <person name="Lindberg D.R."/>
            <person name="Seaver E.C."/>
            <person name="Weisblat D.A."/>
            <person name="Putnam N.H."/>
            <person name="Rokhsar D.S."/>
        </authorList>
    </citation>
    <scope>NUCLEOTIDE SEQUENCE</scope>
</reference>
<feature type="compositionally biased region" description="Polar residues" evidence="1">
    <location>
        <begin position="20"/>
        <end position="32"/>
    </location>
</feature>
<dbReference type="AlphaFoldDB" id="T1FCX7"/>
<keyword evidence="4" id="KW-1185">Reference proteome</keyword>
<accession>T1FCX7</accession>
<proteinExistence type="predicted"/>
<dbReference type="Proteomes" id="UP000015101">
    <property type="component" value="Unassembled WGS sequence"/>
</dbReference>
<gene>
    <name evidence="3" type="primary">20206676</name>
    <name evidence="2" type="ORF">HELRODRAFT_178200</name>
</gene>
<dbReference type="GeneID" id="20206676"/>
<protein>
    <submittedName>
        <fullName evidence="2 3">Uncharacterized protein</fullName>
    </submittedName>
</protein>